<feature type="region of interest" description="Disordered" evidence="12">
    <location>
        <begin position="161"/>
        <end position="304"/>
    </location>
</feature>
<evidence type="ECO:0000256" key="6">
    <source>
        <dbReference type="ARBA" id="ARBA00022490"/>
    </source>
</evidence>
<proteinExistence type="inferred from homology"/>
<comment type="similarity">
    <text evidence="4">Belongs to the ABI family.</text>
</comment>
<protein>
    <submittedName>
        <fullName evidence="16">Abl interactor 2 isoform X1</fullName>
    </submittedName>
</protein>
<keyword evidence="10" id="KW-0966">Cell projection</keyword>
<dbReference type="PRINTS" id="PR00499">
    <property type="entry name" value="P67PHOX"/>
</dbReference>
<evidence type="ECO:0000259" key="14">
    <source>
        <dbReference type="PROSITE" id="PS50192"/>
    </source>
</evidence>
<dbReference type="PROSITE" id="PS50192">
    <property type="entry name" value="T_SNARE"/>
    <property type="match status" value="1"/>
</dbReference>
<evidence type="ECO:0000313" key="16">
    <source>
        <dbReference type="RefSeq" id="XP_005093146.1"/>
    </source>
</evidence>
<keyword evidence="6" id="KW-0963">Cytoplasm</keyword>
<evidence type="ECO:0000256" key="1">
    <source>
        <dbReference type="ARBA" id="ARBA00004245"/>
    </source>
</evidence>
<feature type="compositionally biased region" description="Low complexity" evidence="12">
    <location>
        <begin position="245"/>
        <end position="260"/>
    </location>
</feature>
<dbReference type="PANTHER" id="PTHR10460">
    <property type="entry name" value="ABL INTERACTOR FAMILY MEMBER"/>
    <property type="match status" value="1"/>
</dbReference>
<dbReference type="Gene3D" id="2.30.30.40">
    <property type="entry name" value="SH3 Domains"/>
    <property type="match status" value="1"/>
</dbReference>
<evidence type="ECO:0000256" key="3">
    <source>
        <dbReference type="ARBA" id="ARBA00004510"/>
    </source>
</evidence>
<dbReference type="PRINTS" id="PR00452">
    <property type="entry name" value="SH3DOMAIN"/>
</dbReference>
<evidence type="ECO:0000256" key="7">
    <source>
        <dbReference type="ARBA" id="ARBA00022553"/>
    </source>
</evidence>
<dbReference type="Gene3D" id="6.10.140.1620">
    <property type="match status" value="1"/>
</dbReference>
<evidence type="ECO:0000256" key="5">
    <source>
        <dbReference type="ARBA" id="ARBA00022443"/>
    </source>
</evidence>
<feature type="region of interest" description="Disordered" evidence="12">
    <location>
        <begin position="317"/>
        <end position="395"/>
    </location>
</feature>
<evidence type="ECO:0000256" key="9">
    <source>
        <dbReference type="ARBA" id="ARBA00023212"/>
    </source>
</evidence>
<evidence type="ECO:0000256" key="10">
    <source>
        <dbReference type="ARBA" id="ARBA00023273"/>
    </source>
</evidence>
<keyword evidence="9" id="KW-0206">Cytoskeleton</keyword>
<comment type="subcellular location">
    <subcellularLocation>
        <location evidence="2">Cell projection</location>
        <location evidence="2">Filopodium</location>
    </subcellularLocation>
    <subcellularLocation>
        <location evidence="3">Cell projection</location>
        <location evidence="3">Lamellipodium</location>
    </subcellularLocation>
    <subcellularLocation>
        <location evidence="1">Cytoplasm</location>
        <location evidence="1">Cytoskeleton</location>
    </subcellularLocation>
</comment>
<keyword evidence="7" id="KW-0597">Phosphoprotein</keyword>
<accession>A0ABM0JGF8</accession>
<organism evidence="15 16">
    <name type="scientific">Aplysia californica</name>
    <name type="common">California sea hare</name>
    <dbReference type="NCBI Taxonomy" id="6500"/>
    <lineage>
        <taxon>Eukaryota</taxon>
        <taxon>Metazoa</taxon>
        <taxon>Spiralia</taxon>
        <taxon>Lophotrochozoa</taxon>
        <taxon>Mollusca</taxon>
        <taxon>Gastropoda</taxon>
        <taxon>Heterobranchia</taxon>
        <taxon>Euthyneura</taxon>
        <taxon>Tectipleura</taxon>
        <taxon>Aplysiida</taxon>
        <taxon>Aplysioidea</taxon>
        <taxon>Aplysiidae</taxon>
        <taxon>Aplysia</taxon>
    </lineage>
</organism>
<dbReference type="InterPro" id="IPR028455">
    <property type="entry name" value="ABI3_SH3"/>
</dbReference>
<dbReference type="RefSeq" id="XP_005093146.1">
    <property type="nucleotide sequence ID" value="XM_005093089.3"/>
</dbReference>
<feature type="compositionally biased region" description="Polar residues" evidence="12">
    <location>
        <begin position="317"/>
        <end position="334"/>
    </location>
</feature>
<dbReference type="InterPro" id="IPR000727">
    <property type="entry name" value="T_SNARE_dom"/>
</dbReference>
<dbReference type="InterPro" id="IPR036028">
    <property type="entry name" value="SH3-like_dom_sf"/>
</dbReference>
<dbReference type="Proteomes" id="UP000694888">
    <property type="component" value="Unplaced"/>
</dbReference>
<keyword evidence="8" id="KW-0175">Coiled coil</keyword>
<feature type="domain" description="T-SNARE coiled-coil homology" evidence="14">
    <location>
        <begin position="50"/>
        <end position="112"/>
    </location>
</feature>
<dbReference type="SMART" id="SM00326">
    <property type="entry name" value="SH3"/>
    <property type="match status" value="1"/>
</dbReference>
<sequence>MAAGEELISLIDREIPDGRKNLQENYRNLENVAKYCEDYYLRANPSDKAHALQETKNYTTHSLASVAYQINNLATNFLKLLDLQQSQLTDMESSVNHLNQFVMIHKEKVARREIGVLTSGRSVHRPLGMKNGIIYPEQNERPIKYTRKSIDYTILDDIGHGVRQQQQQQQVTVRSPSISSTHSNSSTNNNQAPTTKPPTPPVGRVGSSGTIGRASGGHYRSLGPPVAPPVAPQSMSQGNFPPHPQSSRSSVSSGGSYSPSNTLVMGQIHHPSMSGMGQPMQPPGGGGYSHSQNAHHHNMPLPSQSALMHPEAKVAYSRNNSGRGQNWMEMSTTSLPPPPDDDISEPFMVSQASPPLPPPPTYDQNDQFDYTPPPPHDFSDVRQGPPSTREGRMIGSIPEDTYGVVGGGNDDPYAATGPQLLAQPTWIPKHYLEKVVAIYDYQAIKSDELSFAENAVVYVIHKNDDGWWEGVMDGQTGLFPYNYVEPCM</sequence>
<evidence type="ECO:0000256" key="4">
    <source>
        <dbReference type="ARBA" id="ARBA00010020"/>
    </source>
</evidence>
<feature type="compositionally biased region" description="Low complexity" evidence="12">
    <location>
        <begin position="164"/>
        <end position="190"/>
    </location>
</feature>
<evidence type="ECO:0000256" key="8">
    <source>
        <dbReference type="ARBA" id="ARBA00023054"/>
    </source>
</evidence>
<dbReference type="SUPFAM" id="SSF50044">
    <property type="entry name" value="SH3-domain"/>
    <property type="match status" value="1"/>
</dbReference>
<evidence type="ECO:0000313" key="15">
    <source>
        <dbReference type="Proteomes" id="UP000694888"/>
    </source>
</evidence>
<keyword evidence="15" id="KW-1185">Reference proteome</keyword>
<dbReference type="InterPro" id="IPR028457">
    <property type="entry name" value="ABI"/>
</dbReference>
<keyword evidence="5 11" id="KW-0728">SH3 domain</keyword>
<evidence type="ECO:0000259" key="13">
    <source>
        <dbReference type="PROSITE" id="PS50002"/>
    </source>
</evidence>
<evidence type="ECO:0000256" key="2">
    <source>
        <dbReference type="ARBA" id="ARBA00004486"/>
    </source>
</evidence>
<dbReference type="GeneID" id="101860481"/>
<reference evidence="16" key="1">
    <citation type="submission" date="2025-08" db="UniProtKB">
        <authorList>
            <consortium name="RefSeq"/>
        </authorList>
    </citation>
    <scope>IDENTIFICATION</scope>
</reference>
<evidence type="ECO:0000256" key="12">
    <source>
        <dbReference type="SAM" id="MobiDB-lite"/>
    </source>
</evidence>
<name>A0ABM0JGF8_APLCA</name>
<dbReference type="InterPro" id="IPR012849">
    <property type="entry name" value="Abl-interactor_HHR_dom"/>
</dbReference>
<dbReference type="CDD" id="cd11826">
    <property type="entry name" value="SH3_Abi"/>
    <property type="match status" value="1"/>
</dbReference>
<dbReference type="Pfam" id="PF07815">
    <property type="entry name" value="Abi_HHR"/>
    <property type="match status" value="1"/>
</dbReference>
<evidence type="ECO:0000256" key="11">
    <source>
        <dbReference type="PROSITE-ProRule" id="PRU00192"/>
    </source>
</evidence>
<dbReference type="InterPro" id="IPR001452">
    <property type="entry name" value="SH3_domain"/>
</dbReference>
<dbReference type="Pfam" id="PF14604">
    <property type="entry name" value="SH3_9"/>
    <property type="match status" value="1"/>
</dbReference>
<feature type="domain" description="SH3" evidence="13">
    <location>
        <begin position="430"/>
        <end position="488"/>
    </location>
</feature>
<dbReference type="PROSITE" id="PS50002">
    <property type="entry name" value="SH3"/>
    <property type="match status" value="1"/>
</dbReference>
<dbReference type="PANTHER" id="PTHR10460:SF0">
    <property type="entry name" value="ABELSON INTERACTING PROTEIN, ISOFORM D"/>
    <property type="match status" value="1"/>
</dbReference>
<gene>
    <name evidence="16" type="primary">LOC101860481</name>
</gene>